<dbReference type="EMBL" id="UYJE01005191">
    <property type="protein sequence ID" value="VDI34972.1"/>
    <property type="molecule type" value="Genomic_DNA"/>
</dbReference>
<evidence type="ECO:0000313" key="6">
    <source>
        <dbReference type="EMBL" id="VDI34972.1"/>
    </source>
</evidence>
<comment type="subcellular location">
    <subcellularLocation>
        <location evidence="1">Cytoplasm</location>
    </subcellularLocation>
</comment>
<evidence type="ECO:0000259" key="5">
    <source>
        <dbReference type="PROSITE" id="PS50835"/>
    </source>
</evidence>
<evidence type="ECO:0000256" key="3">
    <source>
        <dbReference type="ARBA" id="ARBA00022553"/>
    </source>
</evidence>
<dbReference type="PROSITE" id="PS50835">
    <property type="entry name" value="IG_LIKE"/>
    <property type="match status" value="2"/>
</dbReference>
<reference evidence="6" key="1">
    <citation type="submission" date="2018-11" db="EMBL/GenBank/DDBJ databases">
        <authorList>
            <person name="Alioto T."/>
            <person name="Alioto T."/>
        </authorList>
    </citation>
    <scope>NUCLEOTIDE SEQUENCE</scope>
</reference>
<dbReference type="InterPro" id="IPR052385">
    <property type="entry name" value="Obscurin/Obscurin-like_Reg"/>
</dbReference>
<sequence length="182" mass="21323">YFLTGLAIYPQEPLTGDDIHISCKTRRKDLSARWYKDDFQITNITEYKDKEQEQEHTLTIQKAKMSDSGVYCIQVKGRKRQIHLNVEDYFSNGLTIRPKEPIEGNDISISCKVKKVNISADWYRNGKRVKETNRIKINEQDQEHTLTIYKARPIDSDRYCIEIKGVKKEIQLEVEAFNCFNG</sequence>
<dbReference type="GO" id="GO:0005737">
    <property type="term" value="C:cytoplasm"/>
    <property type="evidence" value="ECO:0007669"/>
    <property type="project" value="UniProtKB-SubCell"/>
</dbReference>
<evidence type="ECO:0000256" key="2">
    <source>
        <dbReference type="ARBA" id="ARBA00022490"/>
    </source>
</evidence>
<evidence type="ECO:0000313" key="7">
    <source>
        <dbReference type="Proteomes" id="UP000596742"/>
    </source>
</evidence>
<name>A0A8B6EJG2_MYTGA</name>
<keyword evidence="7" id="KW-1185">Reference proteome</keyword>
<keyword evidence="4" id="KW-1015">Disulfide bond</keyword>
<dbReference type="SUPFAM" id="SSF48726">
    <property type="entry name" value="Immunoglobulin"/>
    <property type="match status" value="2"/>
</dbReference>
<dbReference type="InterPro" id="IPR003599">
    <property type="entry name" value="Ig_sub"/>
</dbReference>
<comment type="caution">
    <text evidence="6">The sequence shown here is derived from an EMBL/GenBank/DDBJ whole genome shotgun (WGS) entry which is preliminary data.</text>
</comment>
<dbReference type="OrthoDB" id="6115582at2759"/>
<dbReference type="PANTHER" id="PTHR35971">
    <property type="entry name" value="SI:DKEY-31G6.6"/>
    <property type="match status" value="1"/>
</dbReference>
<dbReference type="SMART" id="SM00409">
    <property type="entry name" value="IG"/>
    <property type="match status" value="2"/>
</dbReference>
<dbReference type="InterPro" id="IPR007110">
    <property type="entry name" value="Ig-like_dom"/>
</dbReference>
<keyword evidence="2" id="KW-0963">Cytoplasm</keyword>
<keyword evidence="3" id="KW-0597">Phosphoprotein</keyword>
<dbReference type="InterPro" id="IPR013783">
    <property type="entry name" value="Ig-like_fold"/>
</dbReference>
<organism evidence="6 7">
    <name type="scientific">Mytilus galloprovincialis</name>
    <name type="common">Mediterranean mussel</name>
    <dbReference type="NCBI Taxonomy" id="29158"/>
    <lineage>
        <taxon>Eukaryota</taxon>
        <taxon>Metazoa</taxon>
        <taxon>Spiralia</taxon>
        <taxon>Lophotrochozoa</taxon>
        <taxon>Mollusca</taxon>
        <taxon>Bivalvia</taxon>
        <taxon>Autobranchia</taxon>
        <taxon>Pteriomorphia</taxon>
        <taxon>Mytilida</taxon>
        <taxon>Mytiloidea</taxon>
        <taxon>Mytilidae</taxon>
        <taxon>Mytilinae</taxon>
        <taxon>Mytilus</taxon>
    </lineage>
</organism>
<dbReference type="InterPro" id="IPR036179">
    <property type="entry name" value="Ig-like_dom_sf"/>
</dbReference>
<dbReference type="PANTHER" id="PTHR35971:SF5">
    <property type="entry name" value="OBSCURIN LIKE CYTOSKELETAL ADAPTOR 1"/>
    <property type="match status" value="1"/>
</dbReference>
<protein>
    <recommendedName>
        <fullName evidence="5">Ig-like domain-containing protein</fullName>
    </recommendedName>
</protein>
<accession>A0A8B6EJG2</accession>
<feature type="domain" description="Ig-like" evidence="5">
    <location>
        <begin position="103"/>
        <end position="159"/>
    </location>
</feature>
<dbReference type="AlphaFoldDB" id="A0A8B6EJG2"/>
<gene>
    <name evidence="6" type="ORF">MGAL_10B014786</name>
</gene>
<feature type="non-terminal residue" evidence="6">
    <location>
        <position position="1"/>
    </location>
</feature>
<evidence type="ECO:0000256" key="1">
    <source>
        <dbReference type="ARBA" id="ARBA00004496"/>
    </source>
</evidence>
<feature type="domain" description="Ig-like" evidence="5">
    <location>
        <begin position="16"/>
        <end position="85"/>
    </location>
</feature>
<dbReference type="Pfam" id="PF07679">
    <property type="entry name" value="I-set"/>
    <property type="match status" value="2"/>
</dbReference>
<evidence type="ECO:0000256" key="4">
    <source>
        <dbReference type="ARBA" id="ARBA00023157"/>
    </source>
</evidence>
<proteinExistence type="predicted"/>
<dbReference type="Proteomes" id="UP000596742">
    <property type="component" value="Unassembled WGS sequence"/>
</dbReference>
<dbReference type="InterPro" id="IPR013098">
    <property type="entry name" value="Ig_I-set"/>
</dbReference>
<dbReference type="Gene3D" id="2.60.40.10">
    <property type="entry name" value="Immunoglobulins"/>
    <property type="match status" value="2"/>
</dbReference>